<dbReference type="InterPro" id="IPR050951">
    <property type="entry name" value="Retrovirus_Pol_polyprotein"/>
</dbReference>
<dbReference type="Gene3D" id="3.30.420.10">
    <property type="entry name" value="Ribonuclease H-like superfamily/Ribonuclease H"/>
    <property type="match status" value="1"/>
</dbReference>
<dbReference type="InterPro" id="IPR001584">
    <property type="entry name" value="Integrase_cat-core"/>
</dbReference>
<proteinExistence type="predicted"/>
<dbReference type="PANTHER" id="PTHR37984:SF5">
    <property type="entry name" value="PROTEIN NYNRIN-LIKE"/>
    <property type="match status" value="1"/>
</dbReference>
<gene>
    <name evidence="2" type="ORF">AYI69_g4825</name>
</gene>
<sequence length="140" mass="15931">MQTTSSDNKWALLAIDHNTNWIVASATKDAKANTVADFLYKKIFLKFGNPAEIISDRGTQFTSEVLEEYLEIQKVKHNLTSAYHPMSNGKTERANGVIGAALNKLAYRHKNKWDAYLDQAVWATRIWKHSVTKISPYFLV</sequence>
<dbReference type="OrthoDB" id="2279446at2759"/>
<comment type="caution">
    <text evidence="2">The sequence shown here is derived from an EMBL/GenBank/DDBJ whole genome shotgun (WGS) entry which is preliminary data.</text>
</comment>
<dbReference type="GO" id="GO:0015074">
    <property type="term" value="P:DNA integration"/>
    <property type="evidence" value="ECO:0007669"/>
    <property type="project" value="InterPro"/>
</dbReference>
<evidence type="ECO:0000313" key="2">
    <source>
        <dbReference type="EMBL" id="OMJ23900.1"/>
    </source>
</evidence>
<dbReference type="InterPro" id="IPR012337">
    <property type="entry name" value="RNaseH-like_sf"/>
</dbReference>
<evidence type="ECO:0000259" key="1">
    <source>
        <dbReference type="PROSITE" id="PS50994"/>
    </source>
</evidence>
<feature type="domain" description="Integrase catalytic" evidence="1">
    <location>
        <begin position="1"/>
        <end position="140"/>
    </location>
</feature>
<dbReference type="EMBL" id="LSSM01001941">
    <property type="protein sequence ID" value="OMJ23900.1"/>
    <property type="molecule type" value="Genomic_DNA"/>
</dbReference>
<protein>
    <recommendedName>
        <fullName evidence="1">Integrase catalytic domain-containing protein</fullName>
    </recommendedName>
</protein>
<dbReference type="GO" id="GO:0005634">
    <property type="term" value="C:nucleus"/>
    <property type="evidence" value="ECO:0007669"/>
    <property type="project" value="UniProtKB-ARBA"/>
</dbReference>
<dbReference type="SUPFAM" id="SSF53098">
    <property type="entry name" value="Ribonuclease H-like"/>
    <property type="match status" value="1"/>
</dbReference>
<name>A0A1R1YAL4_9FUNG</name>
<dbReference type="PANTHER" id="PTHR37984">
    <property type="entry name" value="PROTEIN CBG26694"/>
    <property type="match status" value="1"/>
</dbReference>
<dbReference type="GO" id="GO:0003676">
    <property type="term" value="F:nucleic acid binding"/>
    <property type="evidence" value="ECO:0007669"/>
    <property type="project" value="InterPro"/>
</dbReference>
<accession>A0A1R1YAL4</accession>
<evidence type="ECO:0000313" key="3">
    <source>
        <dbReference type="Proteomes" id="UP000187429"/>
    </source>
</evidence>
<dbReference type="InterPro" id="IPR036397">
    <property type="entry name" value="RNaseH_sf"/>
</dbReference>
<keyword evidence="3" id="KW-1185">Reference proteome</keyword>
<reference evidence="3" key="1">
    <citation type="submission" date="2017-01" db="EMBL/GenBank/DDBJ databases">
        <authorList>
            <person name="Wang Y."/>
            <person name="White M."/>
            <person name="Kvist S."/>
            <person name="Moncalvo J.-M."/>
        </authorList>
    </citation>
    <scope>NUCLEOTIDE SEQUENCE [LARGE SCALE GENOMIC DNA]</scope>
    <source>
        <strain evidence="3">ID-206-W2</strain>
    </source>
</reference>
<dbReference type="Proteomes" id="UP000187429">
    <property type="component" value="Unassembled WGS sequence"/>
</dbReference>
<organism evidence="2 3">
    <name type="scientific">Smittium culicis</name>
    <dbReference type="NCBI Taxonomy" id="133412"/>
    <lineage>
        <taxon>Eukaryota</taxon>
        <taxon>Fungi</taxon>
        <taxon>Fungi incertae sedis</taxon>
        <taxon>Zoopagomycota</taxon>
        <taxon>Kickxellomycotina</taxon>
        <taxon>Harpellomycetes</taxon>
        <taxon>Harpellales</taxon>
        <taxon>Legeriomycetaceae</taxon>
        <taxon>Smittium</taxon>
    </lineage>
</organism>
<dbReference type="AlphaFoldDB" id="A0A1R1YAL4"/>
<dbReference type="Pfam" id="PF00665">
    <property type="entry name" value="rve"/>
    <property type="match status" value="1"/>
</dbReference>
<dbReference type="PROSITE" id="PS50994">
    <property type="entry name" value="INTEGRASE"/>
    <property type="match status" value="1"/>
</dbReference>